<dbReference type="PANTHER" id="PTHR30518">
    <property type="entry name" value="ENDOLYTIC MUREIN TRANSGLYCOSYLASE"/>
    <property type="match status" value="1"/>
</dbReference>
<dbReference type="GO" id="GO:0016829">
    <property type="term" value="F:lyase activity"/>
    <property type="evidence" value="ECO:0007669"/>
    <property type="project" value="UniProtKB-KW"/>
</dbReference>
<dbReference type="AlphaFoldDB" id="A0A6J6JTN1"/>
<keyword evidence="6" id="KW-0961">Cell wall biogenesis/degradation</keyword>
<evidence type="ECO:0000313" key="7">
    <source>
        <dbReference type="EMBL" id="CAB4639685.1"/>
    </source>
</evidence>
<dbReference type="Pfam" id="PF02618">
    <property type="entry name" value="YceG"/>
    <property type="match status" value="1"/>
</dbReference>
<dbReference type="NCBIfam" id="TIGR00247">
    <property type="entry name" value="endolytic transglycosylase MltG"/>
    <property type="match status" value="1"/>
</dbReference>
<evidence type="ECO:0000256" key="5">
    <source>
        <dbReference type="ARBA" id="ARBA00023239"/>
    </source>
</evidence>
<dbReference type="InterPro" id="IPR003770">
    <property type="entry name" value="MLTG-like"/>
</dbReference>
<dbReference type="GO" id="GO:0071555">
    <property type="term" value="P:cell wall organization"/>
    <property type="evidence" value="ECO:0007669"/>
    <property type="project" value="UniProtKB-KW"/>
</dbReference>
<keyword evidence="3" id="KW-1133">Transmembrane helix</keyword>
<evidence type="ECO:0000256" key="4">
    <source>
        <dbReference type="ARBA" id="ARBA00023136"/>
    </source>
</evidence>
<dbReference type="EMBL" id="CAEZVZ010000028">
    <property type="protein sequence ID" value="CAB4639685.1"/>
    <property type="molecule type" value="Genomic_DNA"/>
</dbReference>
<gene>
    <name evidence="7" type="ORF">UFOPK2162_00321</name>
</gene>
<evidence type="ECO:0000256" key="6">
    <source>
        <dbReference type="ARBA" id="ARBA00023316"/>
    </source>
</evidence>
<dbReference type="PANTHER" id="PTHR30518:SF2">
    <property type="entry name" value="ENDOLYTIC MUREIN TRANSGLYCOSYLASE"/>
    <property type="match status" value="1"/>
</dbReference>
<keyword evidence="5" id="KW-0456">Lyase</keyword>
<organism evidence="7">
    <name type="scientific">freshwater metagenome</name>
    <dbReference type="NCBI Taxonomy" id="449393"/>
    <lineage>
        <taxon>unclassified sequences</taxon>
        <taxon>metagenomes</taxon>
        <taxon>ecological metagenomes</taxon>
    </lineage>
</organism>
<keyword evidence="2" id="KW-0812">Transmembrane</keyword>
<evidence type="ECO:0000256" key="2">
    <source>
        <dbReference type="ARBA" id="ARBA00022692"/>
    </source>
</evidence>
<proteinExistence type="predicted"/>
<name>A0A6J6JTN1_9ZZZZ</name>
<accession>A0A6J6JTN1</accession>
<reference evidence="7" key="1">
    <citation type="submission" date="2020-05" db="EMBL/GenBank/DDBJ databases">
        <authorList>
            <person name="Chiriac C."/>
            <person name="Salcher M."/>
            <person name="Ghai R."/>
            <person name="Kavagutti S V."/>
        </authorList>
    </citation>
    <scope>NUCLEOTIDE SEQUENCE</scope>
</reference>
<keyword evidence="1" id="KW-1003">Cell membrane</keyword>
<evidence type="ECO:0000256" key="1">
    <source>
        <dbReference type="ARBA" id="ARBA00022475"/>
    </source>
</evidence>
<protein>
    <submittedName>
        <fullName evidence="7">Unannotated protein</fullName>
    </submittedName>
</protein>
<sequence length="160" mass="17596">MTNRAYSEIESAGFLPGKGKYDAAELLVIASIVQAEGEDQDFGKIARVIFNRLKIGMPLQMDSTVHYVLGSRGEIFLSSKSTKIKSPYNTYQIYGLPPGPIGNPGRNALNAVTSPDAGDWLYFITVAPGDTRFTSSFDTFNEWKVLYKANLRAGKFEASK</sequence>
<keyword evidence="4" id="KW-0472">Membrane</keyword>
<evidence type="ECO:0000256" key="3">
    <source>
        <dbReference type="ARBA" id="ARBA00022989"/>
    </source>
</evidence>